<reference evidence="1" key="1">
    <citation type="submission" date="2018-05" db="EMBL/GenBank/DDBJ databases">
        <authorList>
            <person name="Lanie J.A."/>
            <person name="Ng W.-L."/>
            <person name="Kazmierczak K.M."/>
            <person name="Andrzejewski T.M."/>
            <person name="Davidsen T.M."/>
            <person name="Wayne K.J."/>
            <person name="Tettelin H."/>
            <person name="Glass J.I."/>
            <person name="Rusch D."/>
            <person name="Podicherti R."/>
            <person name="Tsui H.-C.T."/>
            <person name="Winkler M.E."/>
        </authorList>
    </citation>
    <scope>NUCLEOTIDE SEQUENCE</scope>
</reference>
<protein>
    <submittedName>
        <fullName evidence="1">Uncharacterized protein</fullName>
    </submittedName>
</protein>
<name>A0A382XU35_9ZZZZ</name>
<dbReference type="EMBL" id="UINC01170547">
    <property type="protein sequence ID" value="SVD74647.1"/>
    <property type="molecule type" value="Genomic_DNA"/>
</dbReference>
<proteinExistence type="predicted"/>
<organism evidence="1">
    <name type="scientific">marine metagenome</name>
    <dbReference type="NCBI Taxonomy" id="408172"/>
    <lineage>
        <taxon>unclassified sequences</taxon>
        <taxon>metagenomes</taxon>
        <taxon>ecological metagenomes</taxon>
    </lineage>
</organism>
<evidence type="ECO:0000313" key="1">
    <source>
        <dbReference type="EMBL" id="SVD74647.1"/>
    </source>
</evidence>
<accession>A0A382XU35</accession>
<gene>
    <name evidence="1" type="ORF">METZ01_LOCUS427501</name>
</gene>
<feature type="non-terminal residue" evidence="1">
    <location>
        <position position="1"/>
    </location>
</feature>
<sequence>QGFMNILGLSAKNLGLKQKNHEILDL</sequence>
<dbReference type="AlphaFoldDB" id="A0A382XU35"/>